<dbReference type="Proteomes" id="UP000292639">
    <property type="component" value="Unassembled WGS sequence"/>
</dbReference>
<dbReference type="PROSITE" id="PS00662">
    <property type="entry name" value="T2SP_E"/>
    <property type="match status" value="1"/>
</dbReference>
<evidence type="ECO:0000256" key="4">
    <source>
        <dbReference type="ARBA" id="ARBA00022741"/>
    </source>
</evidence>
<dbReference type="Pfam" id="PF05157">
    <property type="entry name" value="MshEN"/>
    <property type="match status" value="1"/>
</dbReference>
<comment type="similarity">
    <text evidence="2">Belongs to the GSP E family.</text>
</comment>
<dbReference type="InterPro" id="IPR027417">
    <property type="entry name" value="P-loop_NTPase"/>
</dbReference>
<dbReference type="SUPFAM" id="SSF52540">
    <property type="entry name" value="P-loop containing nucleoside triphosphate hydrolases"/>
    <property type="match status" value="1"/>
</dbReference>
<proteinExistence type="inferred from homology"/>
<dbReference type="RefSeq" id="WP_131185708.1">
    <property type="nucleotide sequence ID" value="NZ_QJUO01000033.1"/>
</dbReference>
<accession>A0A4Q9R083</accession>
<organism evidence="7 8">
    <name type="scientific">Stutzerimonas kirkiae</name>
    <dbReference type="NCBI Taxonomy" id="2211392"/>
    <lineage>
        <taxon>Bacteria</taxon>
        <taxon>Pseudomonadati</taxon>
        <taxon>Pseudomonadota</taxon>
        <taxon>Gammaproteobacteria</taxon>
        <taxon>Pseudomonadales</taxon>
        <taxon>Pseudomonadaceae</taxon>
        <taxon>Stutzerimonas</taxon>
    </lineage>
</organism>
<dbReference type="PANTHER" id="PTHR30258:SF1">
    <property type="entry name" value="PROTEIN TRANSPORT PROTEIN HOFB HOMOLOG"/>
    <property type="match status" value="1"/>
</dbReference>
<dbReference type="Gene3D" id="3.30.450.90">
    <property type="match status" value="1"/>
</dbReference>
<dbReference type="GO" id="GO:0016887">
    <property type="term" value="F:ATP hydrolysis activity"/>
    <property type="evidence" value="ECO:0007669"/>
    <property type="project" value="InterPro"/>
</dbReference>
<evidence type="ECO:0000256" key="3">
    <source>
        <dbReference type="ARBA" id="ARBA00022490"/>
    </source>
</evidence>
<protein>
    <submittedName>
        <fullName evidence="7">Type IV-A pilus assembly ATPase PilB</fullName>
    </submittedName>
</protein>
<dbReference type="InterPro" id="IPR037257">
    <property type="entry name" value="T2SS_E_N_sf"/>
</dbReference>
<keyword evidence="8" id="KW-1185">Reference proteome</keyword>
<dbReference type="Gene3D" id="3.40.50.300">
    <property type="entry name" value="P-loop containing nucleotide triphosphate hydrolases"/>
    <property type="match status" value="1"/>
</dbReference>
<dbReference type="OrthoDB" id="9804785at2"/>
<evidence type="ECO:0000259" key="6">
    <source>
        <dbReference type="PROSITE" id="PS00662"/>
    </source>
</evidence>
<dbReference type="GO" id="GO:0005737">
    <property type="term" value="C:cytoplasm"/>
    <property type="evidence" value="ECO:0007669"/>
    <property type="project" value="UniProtKB-SubCell"/>
</dbReference>
<dbReference type="AlphaFoldDB" id="A0A4Q9R083"/>
<dbReference type="FunFam" id="3.40.50.300:FF:000398">
    <property type="entry name" value="Type IV pilus assembly ATPase PilB"/>
    <property type="match status" value="1"/>
</dbReference>
<comment type="caution">
    <text evidence="7">The sequence shown here is derived from an EMBL/GenBank/DDBJ whole genome shotgun (WGS) entry which is preliminary data.</text>
</comment>
<dbReference type="GO" id="GO:0005524">
    <property type="term" value="F:ATP binding"/>
    <property type="evidence" value="ECO:0007669"/>
    <property type="project" value="UniProtKB-KW"/>
</dbReference>
<evidence type="ECO:0000256" key="1">
    <source>
        <dbReference type="ARBA" id="ARBA00004496"/>
    </source>
</evidence>
<dbReference type="NCBIfam" id="TIGR02538">
    <property type="entry name" value="type_IV_pilB"/>
    <property type="match status" value="1"/>
</dbReference>
<keyword evidence="4" id="KW-0547">Nucleotide-binding</keyword>
<comment type="subcellular location">
    <subcellularLocation>
        <location evidence="1">Cytoplasm</location>
    </subcellularLocation>
</comment>
<dbReference type="GO" id="GO:0009297">
    <property type="term" value="P:pilus assembly"/>
    <property type="evidence" value="ECO:0007669"/>
    <property type="project" value="InterPro"/>
</dbReference>
<dbReference type="Gene3D" id="3.30.300.160">
    <property type="entry name" value="Type II secretion system, protein E, N-terminal domain"/>
    <property type="match status" value="1"/>
</dbReference>
<dbReference type="InterPro" id="IPR001482">
    <property type="entry name" value="T2SS/T4SS_dom"/>
</dbReference>
<dbReference type="Pfam" id="PF00437">
    <property type="entry name" value="T2SSE"/>
    <property type="match status" value="1"/>
</dbReference>
<keyword evidence="5" id="KW-0067">ATP-binding</keyword>
<sequence length="562" mass="61675">MDDDDALAGLARELVDSGLLHEWQVRQARKEAERDRMSLVAWLARHRLVDSHRLMVLSGQLFGLPCFDLAQFDPGQAPSGLISERLARMHRVLPLRLQGNRLHVAVSDPTNQQAISDIQFSTGLCVESVLVDDDLLGKALDSLFAVAATDLLEAPEGGIGNLDPRESEARTAQYDAAEDAPAVRFVQGVLVRAIQQGASDLHFEPQETHYRIRCRTDGILHELARPPMQLAGRISIRLKVMAGMDIAERRRAQDGRARLKVDEGKFIDMRVNTLPVLWGEKIVVRILDSSSSRLGIDALGFEADQKALYLSALKRPQGLILVTGPTGMGKTLTLYSGLDILNTEGVNILTAEDPVEISLPGACQVNVNPRQGLGFAQALRAFLRQDPDVIMVGEIRDLETAEVAIKAAQTGHLVLSTLHTGSAAETLERLRNMGVPAFNIATSVSLIIAQRLVRRLCECKREVRLPEKALLDEGFPADRIGHFRLFENVGCGNCRDGYRGRIGIHEVVSITPELQQLILREGNSIEMAALARQEGFSDLRCSGLSKVMQGITSLAEVNRVTV</sequence>
<dbReference type="GO" id="GO:0005886">
    <property type="term" value="C:plasma membrane"/>
    <property type="evidence" value="ECO:0007669"/>
    <property type="project" value="TreeGrafter"/>
</dbReference>
<dbReference type="EMBL" id="QJUP01000029">
    <property type="protein sequence ID" value="TBU90667.1"/>
    <property type="molecule type" value="Genomic_DNA"/>
</dbReference>
<dbReference type="InterPro" id="IPR013374">
    <property type="entry name" value="ATPase_typ4_pilus-assembl_PilB"/>
</dbReference>
<feature type="domain" description="Bacterial type II secretion system protein E" evidence="6">
    <location>
        <begin position="383"/>
        <end position="397"/>
    </location>
</feature>
<evidence type="ECO:0000313" key="8">
    <source>
        <dbReference type="Proteomes" id="UP000292639"/>
    </source>
</evidence>
<dbReference type="SUPFAM" id="SSF160246">
    <property type="entry name" value="EspE N-terminal domain-like"/>
    <property type="match status" value="1"/>
</dbReference>
<dbReference type="InterPro" id="IPR007831">
    <property type="entry name" value="T2SS_GspE_N"/>
</dbReference>
<evidence type="ECO:0000256" key="5">
    <source>
        <dbReference type="ARBA" id="ARBA00022840"/>
    </source>
</evidence>
<evidence type="ECO:0000256" key="2">
    <source>
        <dbReference type="ARBA" id="ARBA00006611"/>
    </source>
</evidence>
<dbReference type="CDD" id="cd01129">
    <property type="entry name" value="PulE-GspE-like"/>
    <property type="match status" value="1"/>
</dbReference>
<evidence type="ECO:0000313" key="7">
    <source>
        <dbReference type="EMBL" id="TBU90667.1"/>
    </source>
</evidence>
<dbReference type="PANTHER" id="PTHR30258">
    <property type="entry name" value="TYPE II SECRETION SYSTEM PROTEIN GSPE-RELATED"/>
    <property type="match status" value="1"/>
</dbReference>
<gene>
    <name evidence="7" type="primary">pilB</name>
    <name evidence="7" type="ORF">DNJ96_16700</name>
</gene>
<keyword evidence="3" id="KW-0963">Cytoplasm</keyword>
<name>A0A4Q9R083_9GAMM</name>
<reference evidence="7 8" key="1">
    <citation type="submission" date="2018-06" db="EMBL/GenBank/DDBJ databases">
        <title>Three novel Pseudomonas species isolated from symptomatic oak.</title>
        <authorList>
            <person name="Bueno-Gonzalez V."/>
            <person name="Brady C."/>
        </authorList>
    </citation>
    <scope>NUCLEOTIDE SEQUENCE [LARGE SCALE GENOMIC DNA]</scope>
    <source>
        <strain evidence="7 8">P17C</strain>
    </source>
</reference>